<evidence type="ECO:0000256" key="1">
    <source>
        <dbReference type="SAM" id="Phobius"/>
    </source>
</evidence>
<keyword evidence="1" id="KW-1133">Transmembrane helix</keyword>
<reference evidence="2" key="1">
    <citation type="submission" date="2021-01" db="EMBL/GenBank/DDBJ databases">
        <authorList>
            <person name="Lovell J.T."/>
            <person name="Bentley N."/>
            <person name="Bhattarai G."/>
            <person name="Jenkins J.W."/>
            <person name="Sreedasyam A."/>
            <person name="Alarcon Y."/>
            <person name="Bock C."/>
            <person name="Boston L."/>
            <person name="Carlson J."/>
            <person name="Cervantes K."/>
            <person name="Clermont K."/>
            <person name="Krom N."/>
            <person name="Kubenka K."/>
            <person name="Mamidi S."/>
            <person name="Mattison C."/>
            <person name="Monteros M."/>
            <person name="Pisani C."/>
            <person name="Plott C."/>
            <person name="Rajasekar S."/>
            <person name="Rhein H.S."/>
            <person name="Rohla C."/>
            <person name="Song M."/>
            <person name="Hilaire R.S."/>
            <person name="Shu S."/>
            <person name="Wells L."/>
            <person name="Wang X."/>
            <person name="Webber J."/>
            <person name="Heerema R.J."/>
            <person name="Klein P."/>
            <person name="Conner P."/>
            <person name="Grauke L."/>
            <person name="Grimwood J."/>
            <person name="Schmutz J."/>
            <person name="Randall J.J."/>
        </authorList>
    </citation>
    <scope>NUCLEOTIDE SEQUENCE</scope>
    <source>
        <tissue evidence="2">Leaf</tissue>
    </source>
</reference>
<accession>A0A921ZZ31</accession>
<keyword evidence="1" id="KW-0472">Membrane</keyword>
<organism evidence="2 3">
    <name type="scientific">Carya illinoinensis</name>
    <name type="common">Pecan</name>
    <dbReference type="NCBI Taxonomy" id="32201"/>
    <lineage>
        <taxon>Eukaryota</taxon>
        <taxon>Viridiplantae</taxon>
        <taxon>Streptophyta</taxon>
        <taxon>Embryophyta</taxon>
        <taxon>Tracheophyta</taxon>
        <taxon>Spermatophyta</taxon>
        <taxon>Magnoliopsida</taxon>
        <taxon>eudicotyledons</taxon>
        <taxon>Gunneridae</taxon>
        <taxon>Pentapetalae</taxon>
        <taxon>rosids</taxon>
        <taxon>fabids</taxon>
        <taxon>Fagales</taxon>
        <taxon>Juglandaceae</taxon>
        <taxon>Carya</taxon>
    </lineage>
</organism>
<protein>
    <submittedName>
        <fullName evidence="2">Uncharacterized protein</fullName>
    </submittedName>
</protein>
<dbReference type="EMBL" id="MU228851">
    <property type="protein sequence ID" value="KAG6621654.1"/>
    <property type="molecule type" value="Genomic_DNA"/>
</dbReference>
<name>A0A921ZZ31_CARIL</name>
<comment type="caution">
    <text evidence="2">The sequence shown here is derived from an EMBL/GenBank/DDBJ whole genome shotgun (WGS) entry which is preliminary data.</text>
</comment>
<feature type="transmembrane region" description="Helical" evidence="1">
    <location>
        <begin position="20"/>
        <end position="49"/>
    </location>
</feature>
<sequence>MKKKQKDPLLSGELYFVTSHMFNLFFLLCISRIIVLVLFFFRLLFFLYFVIKKKFGIWDSLSFIGTFCVLPSESLLLNSYLNLPWQDPEWVHFVYERLFHSPPAEFELRFQSFLNIELSSSTRDMILSL</sequence>
<gene>
    <name evidence="2" type="ORF">I3842_Q007000</name>
</gene>
<evidence type="ECO:0000313" key="3">
    <source>
        <dbReference type="Proteomes" id="UP000811246"/>
    </source>
</evidence>
<proteinExistence type="predicted"/>
<keyword evidence="1" id="KW-0812">Transmembrane</keyword>
<evidence type="ECO:0000313" key="2">
    <source>
        <dbReference type="EMBL" id="KAG6621654.1"/>
    </source>
</evidence>
<dbReference type="AlphaFoldDB" id="A0A921ZZ31"/>
<dbReference type="Proteomes" id="UP000811246">
    <property type="component" value="Unassembled WGS sequence"/>
</dbReference>